<accession>A0ABD3VRZ3</accession>
<dbReference type="Proteomes" id="UP001634394">
    <property type="component" value="Unassembled WGS sequence"/>
</dbReference>
<organism evidence="1 2">
    <name type="scientific">Sinanodonta woodiana</name>
    <name type="common">Chinese pond mussel</name>
    <name type="synonym">Anodonta woodiana</name>
    <dbReference type="NCBI Taxonomy" id="1069815"/>
    <lineage>
        <taxon>Eukaryota</taxon>
        <taxon>Metazoa</taxon>
        <taxon>Spiralia</taxon>
        <taxon>Lophotrochozoa</taxon>
        <taxon>Mollusca</taxon>
        <taxon>Bivalvia</taxon>
        <taxon>Autobranchia</taxon>
        <taxon>Heteroconchia</taxon>
        <taxon>Palaeoheterodonta</taxon>
        <taxon>Unionida</taxon>
        <taxon>Unionoidea</taxon>
        <taxon>Unionidae</taxon>
        <taxon>Unioninae</taxon>
        <taxon>Sinanodonta</taxon>
    </lineage>
</organism>
<keyword evidence="2" id="KW-1185">Reference proteome</keyword>
<name>A0ABD3VRZ3_SINWO</name>
<feature type="non-terminal residue" evidence="1">
    <location>
        <position position="53"/>
    </location>
</feature>
<proteinExistence type="predicted"/>
<dbReference type="AlphaFoldDB" id="A0ABD3VRZ3"/>
<dbReference type="EMBL" id="JBJQND010000010">
    <property type="protein sequence ID" value="KAL3864369.1"/>
    <property type="molecule type" value="Genomic_DNA"/>
</dbReference>
<evidence type="ECO:0000313" key="1">
    <source>
        <dbReference type="EMBL" id="KAL3864369.1"/>
    </source>
</evidence>
<reference evidence="1 2" key="1">
    <citation type="submission" date="2024-11" db="EMBL/GenBank/DDBJ databases">
        <title>Chromosome-level genome assembly of the freshwater bivalve Anodonta woodiana.</title>
        <authorList>
            <person name="Chen X."/>
        </authorList>
    </citation>
    <scope>NUCLEOTIDE SEQUENCE [LARGE SCALE GENOMIC DNA]</scope>
    <source>
        <strain evidence="1">MN2024</strain>
        <tissue evidence="1">Gills</tissue>
    </source>
</reference>
<evidence type="ECO:0000313" key="2">
    <source>
        <dbReference type="Proteomes" id="UP001634394"/>
    </source>
</evidence>
<protein>
    <submittedName>
        <fullName evidence="1">Uncharacterized protein</fullName>
    </submittedName>
</protein>
<gene>
    <name evidence="1" type="ORF">ACJMK2_006059</name>
</gene>
<sequence>MQATIDDVDATNVATCECKVSERLSDINEKRPREQLLVDKRSGIQRKFIRICD</sequence>
<comment type="caution">
    <text evidence="1">The sequence shown here is derived from an EMBL/GenBank/DDBJ whole genome shotgun (WGS) entry which is preliminary data.</text>
</comment>